<proteinExistence type="predicted"/>
<sequence length="57" mass="6765">LKFESTPDGEVHIYLFVIMVHYLTVLVIVVMKMVLPRKSLCRLIIWIFMMTVLLLTR</sequence>
<keyword evidence="1" id="KW-0472">Membrane</keyword>
<evidence type="ECO:0000313" key="2">
    <source>
        <dbReference type="EMBL" id="KRY64614.1"/>
    </source>
</evidence>
<keyword evidence="1" id="KW-0812">Transmembrane</keyword>
<name>A0A0V1DTH1_TRIPS</name>
<comment type="caution">
    <text evidence="2">The sequence shown here is derived from an EMBL/GenBank/DDBJ whole genome shotgun (WGS) entry which is preliminary data.</text>
</comment>
<feature type="transmembrane region" description="Helical" evidence="1">
    <location>
        <begin position="12"/>
        <end position="31"/>
    </location>
</feature>
<gene>
    <name evidence="2" type="ORF">T4A_3086</name>
</gene>
<dbReference type="AlphaFoldDB" id="A0A0V1DTH1"/>
<keyword evidence="1" id="KW-1133">Transmembrane helix</keyword>
<organism evidence="2 3">
    <name type="scientific">Trichinella pseudospiralis</name>
    <name type="common">Parasitic roundworm</name>
    <dbReference type="NCBI Taxonomy" id="6337"/>
    <lineage>
        <taxon>Eukaryota</taxon>
        <taxon>Metazoa</taxon>
        <taxon>Ecdysozoa</taxon>
        <taxon>Nematoda</taxon>
        <taxon>Enoplea</taxon>
        <taxon>Dorylaimia</taxon>
        <taxon>Trichinellida</taxon>
        <taxon>Trichinellidae</taxon>
        <taxon>Trichinella</taxon>
    </lineage>
</organism>
<reference evidence="2 3" key="1">
    <citation type="submission" date="2015-01" db="EMBL/GenBank/DDBJ databases">
        <title>Evolution of Trichinella species and genotypes.</title>
        <authorList>
            <person name="Korhonen P.K."/>
            <person name="Edoardo P."/>
            <person name="Giuseppe L.R."/>
            <person name="Gasser R.B."/>
        </authorList>
    </citation>
    <scope>NUCLEOTIDE SEQUENCE [LARGE SCALE GENOMIC DNA]</scope>
    <source>
        <strain evidence="2">ISS13</strain>
    </source>
</reference>
<evidence type="ECO:0000256" key="1">
    <source>
        <dbReference type="SAM" id="Phobius"/>
    </source>
</evidence>
<evidence type="ECO:0000313" key="3">
    <source>
        <dbReference type="Proteomes" id="UP000054632"/>
    </source>
</evidence>
<accession>A0A0V1DTH1</accession>
<feature type="non-terminal residue" evidence="2">
    <location>
        <position position="1"/>
    </location>
</feature>
<dbReference type="EMBL" id="JYDR01000338">
    <property type="protein sequence ID" value="KRY64614.1"/>
    <property type="molecule type" value="Genomic_DNA"/>
</dbReference>
<dbReference type="Proteomes" id="UP000054632">
    <property type="component" value="Unassembled WGS sequence"/>
</dbReference>
<protein>
    <submittedName>
        <fullName evidence="2">Uncharacterized protein</fullName>
    </submittedName>
</protein>
<feature type="transmembrane region" description="Helical" evidence="1">
    <location>
        <begin position="40"/>
        <end position="56"/>
    </location>
</feature>